<evidence type="ECO:0000259" key="5">
    <source>
        <dbReference type="Pfam" id="PF24568"/>
    </source>
</evidence>
<dbReference type="Pfam" id="PF01551">
    <property type="entry name" value="Peptidase_M23"/>
    <property type="match status" value="1"/>
</dbReference>
<proteinExistence type="predicted"/>
<evidence type="ECO:0000259" key="4">
    <source>
        <dbReference type="Pfam" id="PF01551"/>
    </source>
</evidence>
<dbReference type="Pfam" id="PF24568">
    <property type="entry name" value="CC_PcsB"/>
    <property type="match status" value="1"/>
</dbReference>
<feature type="region of interest" description="Disordered" evidence="3">
    <location>
        <begin position="264"/>
        <end position="296"/>
    </location>
</feature>
<gene>
    <name evidence="6" type="ORF">NDK43_31950</name>
</gene>
<evidence type="ECO:0000256" key="3">
    <source>
        <dbReference type="SAM" id="MobiDB-lite"/>
    </source>
</evidence>
<keyword evidence="1" id="KW-0732">Signal</keyword>
<evidence type="ECO:0000313" key="7">
    <source>
        <dbReference type="Proteomes" id="UP001523262"/>
    </source>
</evidence>
<dbReference type="PANTHER" id="PTHR21666:SF270">
    <property type="entry name" value="MUREIN HYDROLASE ACTIVATOR ENVC"/>
    <property type="match status" value="1"/>
</dbReference>
<accession>A0ABT0WIC4</accession>
<feature type="coiled-coil region" evidence="2">
    <location>
        <begin position="163"/>
        <end position="256"/>
    </location>
</feature>
<dbReference type="PANTHER" id="PTHR21666">
    <property type="entry name" value="PEPTIDASE-RELATED"/>
    <property type="match status" value="1"/>
</dbReference>
<name>A0ABT0WIC4_9BACI</name>
<comment type="caution">
    <text evidence="6">The sequence shown here is derived from an EMBL/GenBank/DDBJ whole genome shotgun (WGS) entry which is preliminary data.</text>
</comment>
<feature type="domain" description="M23ase beta-sheet core" evidence="4">
    <location>
        <begin position="313"/>
        <end position="404"/>
    </location>
</feature>
<feature type="compositionally biased region" description="Low complexity" evidence="3">
    <location>
        <begin position="264"/>
        <end position="277"/>
    </location>
</feature>
<dbReference type="InterPro" id="IPR057309">
    <property type="entry name" value="PcsB_CC"/>
</dbReference>
<dbReference type="SUPFAM" id="SSF51261">
    <property type="entry name" value="Duplicated hybrid motif"/>
    <property type="match status" value="1"/>
</dbReference>
<dbReference type="Gene3D" id="2.70.70.10">
    <property type="entry name" value="Glucose Permease (Domain IIA)"/>
    <property type="match status" value="1"/>
</dbReference>
<feature type="domain" description="Peptidoglycan hydrolase PcsB coiled-coil" evidence="5">
    <location>
        <begin position="109"/>
        <end position="183"/>
    </location>
</feature>
<dbReference type="InterPro" id="IPR050570">
    <property type="entry name" value="Cell_wall_metabolism_enzyme"/>
</dbReference>
<keyword evidence="7" id="KW-1185">Reference proteome</keyword>
<evidence type="ECO:0000256" key="2">
    <source>
        <dbReference type="SAM" id="Coils"/>
    </source>
</evidence>
<evidence type="ECO:0000313" key="6">
    <source>
        <dbReference type="EMBL" id="MCM2536067.1"/>
    </source>
</evidence>
<dbReference type="Gene3D" id="6.10.250.3150">
    <property type="match status" value="1"/>
</dbReference>
<dbReference type="CDD" id="cd12797">
    <property type="entry name" value="M23_peptidase"/>
    <property type="match status" value="1"/>
</dbReference>
<reference evidence="6 7" key="1">
    <citation type="submission" date="2022-06" db="EMBL/GenBank/DDBJ databases">
        <authorList>
            <person name="Jeon C.O."/>
        </authorList>
    </citation>
    <scope>NUCLEOTIDE SEQUENCE [LARGE SCALE GENOMIC DNA]</scope>
    <source>
        <strain evidence="6 7">KCTC 13943</strain>
    </source>
</reference>
<dbReference type="InterPro" id="IPR016047">
    <property type="entry name" value="M23ase_b-sheet_dom"/>
</dbReference>
<organism evidence="6 7">
    <name type="scientific">Neobacillus pocheonensis</name>
    <dbReference type="NCBI Taxonomy" id="363869"/>
    <lineage>
        <taxon>Bacteria</taxon>
        <taxon>Bacillati</taxon>
        <taxon>Bacillota</taxon>
        <taxon>Bacilli</taxon>
        <taxon>Bacillales</taxon>
        <taxon>Bacillaceae</taxon>
        <taxon>Neobacillus</taxon>
    </lineage>
</organism>
<protein>
    <submittedName>
        <fullName evidence="6">Peptidoglycan DD-metalloendopeptidase family protein</fullName>
    </submittedName>
</protein>
<evidence type="ECO:0000256" key="1">
    <source>
        <dbReference type="ARBA" id="ARBA00022729"/>
    </source>
</evidence>
<sequence>MKKPIITLVVSTIVGLGTLFGGISFKTEAASISSLKGQQDQIHNQRSSVNSTINQAKQKIDSLQGQQVDVKTEMKRIDLAIGDTNTKMREKQAKVDDTKAQVTKLQADIKVIQERIKQRNELLKERARNYQETGGMVNYLEVLMGSQSFGDFIDRANAVTTIMQADQDIIKQAEADKKELETKQAQVENDLANLQKMLKDLEKMNQQLAGQRAEKDKLLGSLQAQEQHVHEDVMNMEEQNQVLASQEAAIQKAIQMEQQRQAELARQRQAAAQASRSNGYSAPSAAPPVTSGNFMRPASGPISSTYGPRWGDFHYGVDIANPGANVPIVAAADGVVAVSHYSQSYGNVVYITHSINGHIYTTVYAHMQVRMVSEGQVVSKGQQIGIMGSTGEATGQHLHFELYNGPWKYHSAINPMGIVPL</sequence>
<dbReference type="InterPro" id="IPR011055">
    <property type="entry name" value="Dup_hybrid_motif"/>
</dbReference>
<dbReference type="EMBL" id="JAMQCR010000003">
    <property type="protein sequence ID" value="MCM2536067.1"/>
    <property type="molecule type" value="Genomic_DNA"/>
</dbReference>
<keyword evidence="2" id="KW-0175">Coiled coil</keyword>
<feature type="coiled-coil region" evidence="2">
    <location>
        <begin position="46"/>
        <end position="133"/>
    </location>
</feature>
<dbReference type="Proteomes" id="UP001523262">
    <property type="component" value="Unassembled WGS sequence"/>
</dbReference>
<dbReference type="SUPFAM" id="SSF57997">
    <property type="entry name" value="Tropomyosin"/>
    <property type="match status" value="1"/>
</dbReference>